<feature type="transmembrane region" description="Helical" evidence="1">
    <location>
        <begin position="51"/>
        <end position="70"/>
    </location>
</feature>
<protein>
    <submittedName>
        <fullName evidence="2">Uncharacterized protein</fullName>
    </submittedName>
</protein>
<dbReference type="EMBL" id="CP031150">
    <property type="protein sequence ID" value="AXG05099.1"/>
    <property type="molecule type" value="Genomic_DNA"/>
</dbReference>
<feature type="transmembrane region" description="Helical" evidence="1">
    <location>
        <begin position="20"/>
        <end position="39"/>
    </location>
</feature>
<dbReference type="KEGG" id="haj:DU500_00895"/>
<dbReference type="RefSeq" id="WP_114584254.1">
    <property type="nucleotide sequence ID" value="NZ_CP031148.1"/>
</dbReference>
<organism evidence="2 5">
    <name type="scientific">Haloplanus rubicundus</name>
    <dbReference type="NCBI Taxonomy" id="1547898"/>
    <lineage>
        <taxon>Archaea</taxon>
        <taxon>Methanobacteriati</taxon>
        <taxon>Methanobacteriota</taxon>
        <taxon>Stenosarchaea group</taxon>
        <taxon>Halobacteria</taxon>
        <taxon>Halobacteriales</taxon>
        <taxon>Haloferacaceae</taxon>
        <taxon>Haloplanus</taxon>
    </lineage>
</organism>
<sequence>MATETEPGAGLTGHIRGVTVTTLACLGGVVAAVAAGAIVGTGPEAASDVRALAFLVAAAAGQYPVLKAIGVDIDDFGAKDHLYVGFMTFTLWFITFAIILTTGASL</sequence>
<accession>A0A345DYS7</accession>
<keyword evidence="5" id="KW-1185">Reference proteome</keyword>
<dbReference type="EMBL" id="CP031148">
    <property type="protein sequence ID" value="AXG11570.1"/>
    <property type="molecule type" value="Genomic_DNA"/>
</dbReference>
<dbReference type="OrthoDB" id="50040at2157"/>
<dbReference type="Pfam" id="PF19094">
    <property type="entry name" value="EMC6_arch"/>
    <property type="match status" value="1"/>
</dbReference>
<evidence type="ECO:0000313" key="2">
    <source>
        <dbReference type="EMBL" id="AXG05099.1"/>
    </source>
</evidence>
<keyword evidence="1" id="KW-0472">Membrane</keyword>
<gene>
    <name evidence="3" type="ORF">DU484_17855</name>
    <name evidence="2" type="ORF">DU500_00895</name>
</gene>
<dbReference type="KEGG" id="haq:DU484_17855"/>
<reference evidence="2 5" key="2">
    <citation type="submission" date="2018-07" db="EMBL/GenBank/DDBJ databases">
        <title>Genome sequences of Haloplanus sp. CBA1113.</title>
        <authorList>
            <person name="Kim Y.B."/>
            <person name="Roh S.W."/>
        </authorList>
    </citation>
    <scope>NUCLEOTIDE SEQUENCE [LARGE SCALE GENOMIC DNA]</scope>
    <source>
        <strain evidence="2 5">CBA1113</strain>
    </source>
</reference>
<dbReference type="Proteomes" id="UP000253273">
    <property type="component" value="Chromosome"/>
</dbReference>
<keyword evidence="1" id="KW-1133">Transmembrane helix</keyword>
<evidence type="ECO:0000313" key="4">
    <source>
        <dbReference type="Proteomes" id="UP000252985"/>
    </source>
</evidence>
<keyword evidence="1" id="KW-0812">Transmembrane</keyword>
<evidence type="ECO:0000313" key="5">
    <source>
        <dbReference type="Proteomes" id="UP000253273"/>
    </source>
</evidence>
<name>A0A345DYS7_9EURY</name>
<reference evidence="3 4" key="1">
    <citation type="submission" date="2018-07" db="EMBL/GenBank/DDBJ databases">
        <title>Genome sequences of Haloplanus sp. CBA1112.</title>
        <authorList>
            <person name="Kim Y.B."/>
            <person name="Roh S.W."/>
        </authorList>
    </citation>
    <scope>NUCLEOTIDE SEQUENCE [LARGE SCALE GENOMIC DNA]</scope>
    <source>
        <strain evidence="3 4">CBA1112</strain>
    </source>
</reference>
<proteinExistence type="predicted"/>
<dbReference type="AlphaFoldDB" id="A0A345DYS7"/>
<dbReference type="GeneID" id="37288883"/>
<dbReference type="InterPro" id="IPR043941">
    <property type="entry name" value="EMC6-arch"/>
</dbReference>
<evidence type="ECO:0000256" key="1">
    <source>
        <dbReference type="SAM" id="Phobius"/>
    </source>
</evidence>
<feature type="transmembrane region" description="Helical" evidence="1">
    <location>
        <begin position="82"/>
        <end position="104"/>
    </location>
</feature>
<dbReference type="Proteomes" id="UP000252985">
    <property type="component" value="Chromosome"/>
</dbReference>
<evidence type="ECO:0000313" key="3">
    <source>
        <dbReference type="EMBL" id="AXG11570.1"/>
    </source>
</evidence>
<accession>A0A345EH98</accession>